<feature type="transmembrane region" description="Helical" evidence="1">
    <location>
        <begin position="12"/>
        <end position="30"/>
    </location>
</feature>
<keyword evidence="1" id="KW-1133">Transmembrane helix</keyword>
<sequence>MSPSEMTQLPIHIKGFLLTHTLIILLLNRIFTTNPNPMKFEENHIDSTPWMHSSSLLVSISRFFLEFLSRYCL</sequence>
<comment type="caution">
    <text evidence="2">The sequence shown here is derived from an EMBL/GenBank/DDBJ whole genome shotgun (WGS) entry which is preliminary data.</text>
</comment>
<keyword evidence="1" id="KW-0812">Transmembrane</keyword>
<name>A0AAP0K8P5_9MAGN</name>
<evidence type="ECO:0000313" key="3">
    <source>
        <dbReference type="Proteomes" id="UP001419268"/>
    </source>
</evidence>
<organism evidence="2 3">
    <name type="scientific">Stephania cephalantha</name>
    <dbReference type="NCBI Taxonomy" id="152367"/>
    <lineage>
        <taxon>Eukaryota</taxon>
        <taxon>Viridiplantae</taxon>
        <taxon>Streptophyta</taxon>
        <taxon>Embryophyta</taxon>
        <taxon>Tracheophyta</taxon>
        <taxon>Spermatophyta</taxon>
        <taxon>Magnoliopsida</taxon>
        <taxon>Ranunculales</taxon>
        <taxon>Menispermaceae</taxon>
        <taxon>Menispermoideae</taxon>
        <taxon>Cissampelideae</taxon>
        <taxon>Stephania</taxon>
    </lineage>
</organism>
<dbReference type="Proteomes" id="UP001419268">
    <property type="component" value="Unassembled WGS sequence"/>
</dbReference>
<dbReference type="AlphaFoldDB" id="A0AAP0K8P5"/>
<keyword evidence="3" id="KW-1185">Reference proteome</keyword>
<reference evidence="2 3" key="1">
    <citation type="submission" date="2024-01" db="EMBL/GenBank/DDBJ databases">
        <title>Genome assemblies of Stephania.</title>
        <authorList>
            <person name="Yang L."/>
        </authorList>
    </citation>
    <scope>NUCLEOTIDE SEQUENCE [LARGE SCALE GENOMIC DNA]</scope>
    <source>
        <strain evidence="2">JXDWG</strain>
        <tissue evidence="2">Leaf</tissue>
    </source>
</reference>
<keyword evidence="1" id="KW-0472">Membrane</keyword>
<proteinExistence type="predicted"/>
<evidence type="ECO:0000256" key="1">
    <source>
        <dbReference type="SAM" id="Phobius"/>
    </source>
</evidence>
<accession>A0AAP0K8P5</accession>
<evidence type="ECO:0000313" key="2">
    <source>
        <dbReference type="EMBL" id="KAK9147972.1"/>
    </source>
</evidence>
<protein>
    <submittedName>
        <fullName evidence="2">Uncharacterized protein</fullName>
    </submittedName>
</protein>
<gene>
    <name evidence="2" type="ORF">Scep_006729</name>
</gene>
<dbReference type="EMBL" id="JBBNAG010000003">
    <property type="protein sequence ID" value="KAK9147972.1"/>
    <property type="molecule type" value="Genomic_DNA"/>
</dbReference>